<reference evidence="2" key="1">
    <citation type="submission" date="2018-11" db="EMBL/GenBank/DDBJ databases">
        <authorList>
            <person name="Grassa J C."/>
        </authorList>
    </citation>
    <scope>NUCLEOTIDE SEQUENCE [LARGE SCALE GENOMIC DNA]</scope>
</reference>
<dbReference type="AlphaFoldDB" id="A0A803PRX1"/>
<evidence type="ECO:0000313" key="2">
    <source>
        <dbReference type="EnsemblPlants" id="cds.evm.model.05.798"/>
    </source>
</evidence>
<organism evidence="2 3">
    <name type="scientific">Cannabis sativa</name>
    <name type="common">Hemp</name>
    <name type="synonym">Marijuana</name>
    <dbReference type="NCBI Taxonomy" id="3483"/>
    <lineage>
        <taxon>Eukaryota</taxon>
        <taxon>Viridiplantae</taxon>
        <taxon>Streptophyta</taxon>
        <taxon>Embryophyta</taxon>
        <taxon>Tracheophyta</taxon>
        <taxon>Spermatophyta</taxon>
        <taxon>Magnoliopsida</taxon>
        <taxon>eudicotyledons</taxon>
        <taxon>Gunneridae</taxon>
        <taxon>Pentapetalae</taxon>
        <taxon>rosids</taxon>
        <taxon>fabids</taxon>
        <taxon>Rosales</taxon>
        <taxon>Cannabaceae</taxon>
        <taxon>Cannabis</taxon>
    </lineage>
</organism>
<dbReference type="Proteomes" id="UP000596661">
    <property type="component" value="Chromosome 5"/>
</dbReference>
<sequence>RQEIQEEGSPSHEVSDSAKEPQWTKTKAFTRTSSNKLIIDADKSPEAGNEVSTVGIDIFAAGTEVYAAVVIEEQPTGSAH</sequence>
<name>A0A803PRX1_CANSA</name>
<dbReference type="EMBL" id="UZAU01000459">
    <property type="status" value="NOT_ANNOTATED_CDS"/>
    <property type="molecule type" value="Genomic_DNA"/>
</dbReference>
<dbReference type="Gramene" id="evm.model.05.798">
    <property type="protein sequence ID" value="cds.evm.model.05.798"/>
    <property type="gene ID" value="evm.TU.05.798"/>
</dbReference>
<keyword evidence="3" id="KW-1185">Reference proteome</keyword>
<accession>A0A803PRX1</accession>
<reference evidence="2" key="2">
    <citation type="submission" date="2021-03" db="UniProtKB">
        <authorList>
            <consortium name="EnsemblPlants"/>
        </authorList>
    </citation>
    <scope>IDENTIFICATION</scope>
</reference>
<feature type="region of interest" description="Disordered" evidence="1">
    <location>
        <begin position="1"/>
        <end position="27"/>
    </location>
</feature>
<proteinExistence type="predicted"/>
<feature type="compositionally biased region" description="Basic and acidic residues" evidence="1">
    <location>
        <begin position="1"/>
        <end position="19"/>
    </location>
</feature>
<dbReference type="EnsemblPlants" id="evm.model.05.798">
    <property type="protein sequence ID" value="cds.evm.model.05.798"/>
    <property type="gene ID" value="evm.TU.05.798"/>
</dbReference>
<protein>
    <submittedName>
        <fullName evidence="2">Uncharacterized protein</fullName>
    </submittedName>
</protein>
<evidence type="ECO:0000256" key="1">
    <source>
        <dbReference type="SAM" id="MobiDB-lite"/>
    </source>
</evidence>
<evidence type="ECO:0000313" key="3">
    <source>
        <dbReference type="Proteomes" id="UP000596661"/>
    </source>
</evidence>